<proteinExistence type="predicted"/>
<gene>
    <name evidence="1" type="ORF">CLFO_23940</name>
</gene>
<reference evidence="1 2" key="1">
    <citation type="submission" date="2017-03" db="EMBL/GenBank/DDBJ databases">
        <title>Complete sequence of Clostridium formicaceticum DSM 92.</title>
        <authorList>
            <person name="Poehlein A."/>
            <person name="Karl M."/>
            <person name="Bengelsdorf F.R."/>
            <person name="Duerre P."/>
            <person name="Daniel R."/>
        </authorList>
    </citation>
    <scope>NUCLEOTIDE SEQUENCE [LARGE SCALE GENOMIC DNA]</scope>
    <source>
        <strain evidence="1 2">DSM 92</strain>
    </source>
</reference>
<evidence type="ECO:0000313" key="1">
    <source>
        <dbReference type="EMBL" id="ARE87993.1"/>
    </source>
</evidence>
<evidence type="ECO:0008006" key="3">
    <source>
        <dbReference type="Google" id="ProtNLM"/>
    </source>
</evidence>
<dbReference type="EMBL" id="CP020559">
    <property type="protein sequence ID" value="ARE87993.1"/>
    <property type="molecule type" value="Genomic_DNA"/>
</dbReference>
<name>A0AAC9RMH3_9CLOT</name>
<dbReference type="Proteomes" id="UP000192478">
    <property type="component" value="Chromosome"/>
</dbReference>
<organism evidence="1 2">
    <name type="scientific">Clostridium formicaceticum</name>
    <dbReference type="NCBI Taxonomy" id="1497"/>
    <lineage>
        <taxon>Bacteria</taxon>
        <taxon>Bacillati</taxon>
        <taxon>Bacillota</taxon>
        <taxon>Clostridia</taxon>
        <taxon>Eubacteriales</taxon>
        <taxon>Clostridiaceae</taxon>
        <taxon>Clostridium</taxon>
    </lineage>
</organism>
<dbReference type="AlphaFoldDB" id="A0AAC9RMH3"/>
<protein>
    <recommendedName>
        <fullName evidence="3">Spo0E family sporulation regulatory protein-aspartic acid phosphatase</fullName>
    </recommendedName>
</protein>
<evidence type="ECO:0000313" key="2">
    <source>
        <dbReference type="Proteomes" id="UP000192478"/>
    </source>
</evidence>
<sequence length="51" mass="6319">MKEMTREEMKDLQQILRDFRMIEEPEDIKSILKLSRELDELIFLYQEAKNM</sequence>
<accession>A0AAC9RMH3</accession>